<gene>
    <name evidence="2" type="ORF">JL107_11575</name>
</gene>
<feature type="compositionally biased region" description="Low complexity" evidence="1">
    <location>
        <begin position="105"/>
        <end position="120"/>
    </location>
</feature>
<proteinExistence type="predicted"/>
<dbReference type="AlphaFoldDB" id="A0A939C0U7"/>
<reference evidence="2" key="1">
    <citation type="submission" date="2021-01" db="EMBL/GenBank/DDBJ databases">
        <title>KCTC 19127 draft genome.</title>
        <authorList>
            <person name="An D."/>
        </authorList>
    </citation>
    <scope>NUCLEOTIDE SEQUENCE</scope>
    <source>
        <strain evidence="2">KCTC 19127</strain>
    </source>
</reference>
<dbReference type="EMBL" id="JAERWL010000009">
    <property type="protein sequence ID" value="MBM9477088.1"/>
    <property type="molecule type" value="Genomic_DNA"/>
</dbReference>
<dbReference type="RefSeq" id="WP_205257184.1">
    <property type="nucleotide sequence ID" value="NZ_BAAAPV010000001.1"/>
</dbReference>
<dbReference type="Pfam" id="PF02277">
    <property type="entry name" value="DBI_PRT"/>
    <property type="match status" value="1"/>
</dbReference>
<dbReference type="Proteomes" id="UP000663801">
    <property type="component" value="Unassembled WGS sequence"/>
</dbReference>
<dbReference type="GO" id="GO:0008939">
    <property type="term" value="F:nicotinate-nucleotide-dimethylbenzimidazole phosphoribosyltransferase activity"/>
    <property type="evidence" value="ECO:0007669"/>
    <property type="project" value="InterPro"/>
</dbReference>
<sequence>MPSETSAAPAGPTGPVPPGLSPMDPARTDDGIPVATPPTEESPVERTPAEQVPTEQTPDEQAQAEQAQAEQIPTEQAQAQQIPTERPQAEQPQAEDDTQRDDPTRQTPRPASNDLADVPPLDAAAAAEVTRRREGLGVNALGVLGPLVDALAAARGSAVPPLGPRRVRLIVAAADHGIAAALAVSAYDMRESRRRAVDLARGAGAVAALAAATQVGVRVLDVGLLADGPAGELDETALGRRGSGRIDTHDALTVEQAADAVQAGRAVADAEIDAGADMLIGATCGVGVSTCTATLVAAITGMEPVDTTTRGSGIDDAGWIAKTAAVRDALFRLHTAGTDVLTMLRTAGGADLAFLTGLLAQAAVRRVPVLVHDVTSTVCAVLAHRLAPGADAYFLATSLAPERGHGRLLELLGREPMVEWGITGGIGTGALLLVPALRAAAAAVDAIPEHPASRTSGSIRSWDADLL</sequence>
<keyword evidence="2" id="KW-0328">Glycosyltransferase</keyword>
<dbReference type="InterPro" id="IPR036087">
    <property type="entry name" value="Nict_dMeBzImd_PRibTrfase_sf"/>
</dbReference>
<keyword evidence="2" id="KW-0808">Transferase</keyword>
<dbReference type="PANTHER" id="PTHR43463">
    <property type="entry name" value="NICOTINATE-NUCLEOTIDE--DIMETHYLBENZIMIDAZOLE PHOSPHORIBOSYLTRANSFERASE"/>
    <property type="match status" value="1"/>
</dbReference>
<evidence type="ECO:0000313" key="3">
    <source>
        <dbReference type="Proteomes" id="UP000663801"/>
    </source>
</evidence>
<organism evidence="2 3">
    <name type="scientific">Nakamurella flavida</name>
    <dbReference type="NCBI Taxonomy" id="363630"/>
    <lineage>
        <taxon>Bacteria</taxon>
        <taxon>Bacillati</taxon>
        <taxon>Actinomycetota</taxon>
        <taxon>Actinomycetes</taxon>
        <taxon>Nakamurellales</taxon>
        <taxon>Nakamurellaceae</taxon>
        <taxon>Nakamurella</taxon>
    </lineage>
</organism>
<dbReference type="Gene3D" id="3.40.50.10210">
    <property type="match status" value="1"/>
</dbReference>
<protein>
    <submittedName>
        <fullName evidence="2">Nicotinate-nucleotide--dimethylbenzimidazole phosphoribosyltransferase</fullName>
    </submittedName>
</protein>
<evidence type="ECO:0000313" key="2">
    <source>
        <dbReference type="EMBL" id="MBM9477088.1"/>
    </source>
</evidence>
<keyword evidence="3" id="KW-1185">Reference proteome</keyword>
<dbReference type="PANTHER" id="PTHR43463:SF1">
    <property type="entry name" value="NICOTINATE-NUCLEOTIDE--DIMETHYLBENZIMIDAZOLE PHOSPHORIBOSYLTRANSFERASE"/>
    <property type="match status" value="1"/>
</dbReference>
<dbReference type="SUPFAM" id="SSF52733">
    <property type="entry name" value="Nicotinate mononucleotide:5,6-dimethylbenzimidazole phosphoribosyltransferase (CobT)"/>
    <property type="match status" value="1"/>
</dbReference>
<accession>A0A939C0U7</accession>
<feature type="region of interest" description="Disordered" evidence="1">
    <location>
        <begin position="1"/>
        <end position="120"/>
    </location>
</feature>
<evidence type="ECO:0000256" key="1">
    <source>
        <dbReference type="SAM" id="MobiDB-lite"/>
    </source>
</evidence>
<dbReference type="InterPro" id="IPR003200">
    <property type="entry name" value="Nict_dMeBzImd_PRibTrfase"/>
</dbReference>
<dbReference type="CDD" id="cd02439">
    <property type="entry name" value="DMB-PRT_CobT"/>
    <property type="match status" value="1"/>
</dbReference>
<comment type="caution">
    <text evidence="2">The sequence shown here is derived from an EMBL/GenBank/DDBJ whole genome shotgun (WGS) entry which is preliminary data.</text>
</comment>
<feature type="compositionally biased region" description="Low complexity" evidence="1">
    <location>
        <begin position="54"/>
        <end position="85"/>
    </location>
</feature>
<name>A0A939C0U7_9ACTN</name>